<sequence length="149" mass="16252">MNRTMTACPIEDRLAIQDVLVAYAHAVDTIGNIDGILDVFTEDAVFDLSGIGLAAVHGHAGIREFFTNVFANMAHHAHYLTNFAITAYDGDTASIRAYVIGMGVGKDGRGVTVNGRYYFDVRRTAAGWKATRYTMDFLMPLTGTLENAQ</sequence>
<accession>A0ABT6CN48</accession>
<evidence type="ECO:0000313" key="2">
    <source>
        <dbReference type="EMBL" id="MDF8335346.1"/>
    </source>
</evidence>
<gene>
    <name evidence="2" type="ORF">POM99_19240</name>
</gene>
<dbReference type="InterPro" id="IPR037401">
    <property type="entry name" value="SnoaL-like"/>
</dbReference>
<evidence type="ECO:0000313" key="3">
    <source>
        <dbReference type="Proteomes" id="UP001222770"/>
    </source>
</evidence>
<keyword evidence="3" id="KW-1185">Reference proteome</keyword>
<dbReference type="Proteomes" id="UP001222770">
    <property type="component" value="Unassembled WGS sequence"/>
</dbReference>
<dbReference type="CDD" id="cd00531">
    <property type="entry name" value="NTF2_like"/>
    <property type="match status" value="1"/>
</dbReference>
<comment type="caution">
    <text evidence="2">The sequence shown here is derived from an EMBL/GenBank/DDBJ whole genome shotgun (WGS) entry which is preliminary data.</text>
</comment>
<feature type="domain" description="SnoaL-like" evidence="1">
    <location>
        <begin position="10"/>
        <end position="133"/>
    </location>
</feature>
<proteinExistence type="predicted"/>
<dbReference type="SUPFAM" id="SSF54427">
    <property type="entry name" value="NTF2-like"/>
    <property type="match status" value="1"/>
</dbReference>
<organism evidence="2 3">
    <name type="scientific">Novosphingobium cyanobacteriorum</name>
    <dbReference type="NCBI Taxonomy" id="3024215"/>
    <lineage>
        <taxon>Bacteria</taxon>
        <taxon>Pseudomonadati</taxon>
        <taxon>Pseudomonadota</taxon>
        <taxon>Alphaproteobacteria</taxon>
        <taxon>Sphingomonadales</taxon>
        <taxon>Sphingomonadaceae</taxon>
        <taxon>Novosphingobium</taxon>
    </lineage>
</organism>
<dbReference type="RefSeq" id="WP_277280310.1">
    <property type="nucleotide sequence ID" value="NZ_JAROCY010000025.1"/>
</dbReference>
<protein>
    <submittedName>
        <fullName evidence="2">Nuclear transport factor 2 family protein</fullName>
    </submittedName>
</protein>
<dbReference type="InterPro" id="IPR032710">
    <property type="entry name" value="NTF2-like_dom_sf"/>
</dbReference>
<reference evidence="2 3" key="1">
    <citation type="submission" date="2023-03" db="EMBL/GenBank/DDBJ databases">
        <title>Novosphingobium cyanobacteriorum sp. nov., isolated from a eutrophic reservoir during the Microcystis bloom period.</title>
        <authorList>
            <person name="Kang M."/>
            <person name="Le V."/>
            <person name="Ko S.-R."/>
            <person name="Lee S.-A."/>
            <person name="Ahn C.-Y."/>
        </authorList>
    </citation>
    <scope>NUCLEOTIDE SEQUENCE [LARGE SCALE GENOMIC DNA]</scope>
    <source>
        <strain evidence="2 3">HBC54</strain>
    </source>
</reference>
<dbReference type="EMBL" id="JAROCY010000025">
    <property type="protein sequence ID" value="MDF8335346.1"/>
    <property type="molecule type" value="Genomic_DNA"/>
</dbReference>
<name>A0ABT6CN48_9SPHN</name>
<evidence type="ECO:0000259" key="1">
    <source>
        <dbReference type="Pfam" id="PF13577"/>
    </source>
</evidence>
<dbReference type="Gene3D" id="3.10.450.50">
    <property type="match status" value="1"/>
</dbReference>
<dbReference type="Pfam" id="PF13577">
    <property type="entry name" value="SnoaL_4"/>
    <property type="match status" value="1"/>
</dbReference>